<feature type="domain" description="Peptidase A1" evidence="7">
    <location>
        <begin position="20"/>
        <end position="407"/>
    </location>
</feature>
<name>A0A4V3DH09_9GAMM</name>
<evidence type="ECO:0000256" key="4">
    <source>
        <dbReference type="ARBA" id="ARBA00022750"/>
    </source>
</evidence>
<dbReference type="Pfam" id="PF00026">
    <property type="entry name" value="Asp"/>
    <property type="match status" value="1"/>
</dbReference>
<keyword evidence="3" id="KW-0732">Signal</keyword>
<comment type="similarity">
    <text evidence="1">Belongs to the peptidase A1 family.</text>
</comment>
<dbReference type="EMBL" id="SNZB01000008">
    <property type="protein sequence ID" value="TDR16361.1"/>
    <property type="molecule type" value="Genomic_DNA"/>
</dbReference>
<dbReference type="PROSITE" id="PS51767">
    <property type="entry name" value="PEPTIDASE_A1"/>
    <property type="match status" value="1"/>
</dbReference>
<evidence type="ECO:0000256" key="1">
    <source>
        <dbReference type="ARBA" id="ARBA00007447"/>
    </source>
</evidence>
<dbReference type="InterPro" id="IPR001461">
    <property type="entry name" value="Aspartic_peptidase_A1"/>
</dbReference>
<accession>A0A4V3DH09</accession>
<keyword evidence="9" id="KW-1185">Reference proteome</keyword>
<evidence type="ECO:0000256" key="2">
    <source>
        <dbReference type="ARBA" id="ARBA00022670"/>
    </source>
</evidence>
<keyword evidence="6" id="KW-0865">Zymogen</keyword>
<proteinExistence type="inferred from homology"/>
<evidence type="ECO:0000256" key="5">
    <source>
        <dbReference type="ARBA" id="ARBA00022801"/>
    </source>
</evidence>
<dbReference type="InterPro" id="IPR033121">
    <property type="entry name" value="PEPTIDASE_A1"/>
</dbReference>
<keyword evidence="5" id="KW-0378">Hydrolase</keyword>
<dbReference type="GO" id="GO:0004190">
    <property type="term" value="F:aspartic-type endopeptidase activity"/>
    <property type="evidence" value="ECO:0007669"/>
    <property type="project" value="UniProtKB-KW"/>
</dbReference>
<dbReference type="Gene3D" id="2.40.70.10">
    <property type="entry name" value="Acid Proteases"/>
    <property type="match status" value="2"/>
</dbReference>
<dbReference type="PANTHER" id="PTHR47965">
    <property type="entry name" value="ASPARTYL PROTEASE-RELATED"/>
    <property type="match status" value="1"/>
</dbReference>
<dbReference type="PANTHER" id="PTHR47965:SF12">
    <property type="entry name" value="ASPARTIC PROTEINASE 3-RELATED"/>
    <property type="match status" value="1"/>
</dbReference>
<keyword evidence="4" id="KW-0064">Aspartyl protease</keyword>
<gene>
    <name evidence="8" type="ORF">C8D91_2888</name>
</gene>
<evidence type="ECO:0000313" key="8">
    <source>
        <dbReference type="EMBL" id="TDR16361.1"/>
    </source>
</evidence>
<comment type="caution">
    <text evidence="8">The sequence shown here is derived from an EMBL/GenBank/DDBJ whole genome shotgun (WGS) entry which is preliminary data.</text>
</comment>
<dbReference type="GO" id="GO:0006508">
    <property type="term" value="P:proteolysis"/>
    <property type="evidence" value="ECO:0007669"/>
    <property type="project" value="UniProtKB-KW"/>
</dbReference>
<protein>
    <submittedName>
        <fullName evidence="8">Aspartyl protease</fullName>
    </submittedName>
</protein>
<evidence type="ECO:0000256" key="3">
    <source>
        <dbReference type="ARBA" id="ARBA00022729"/>
    </source>
</evidence>
<dbReference type="SUPFAM" id="SSF50630">
    <property type="entry name" value="Acid proteases"/>
    <property type="match status" value="1"/>
</dbReference>
<dbReference type="AlphaFoldDB" id="A0A4V3DH09"/>
<sequence length="419" mass="46976">MMTDKRIVLPINLALGIGAYTTKLYIGSEQVEVNVMIDTGSSTLAIDLNKYQPINDQYLSTTTLAQAVVYGAGGWAGPVIKTHIGLNHSQSIQLYNAPIALVSASQQHSFQQADGIWGMAYHHLNKSYDVSAYLKQQSPTLAASYPWPFTIEKNATAIKAFKKYLRPFPEQDITPLFDDFEEHEVVPNQFTLITQRSVEYIPHQGMSLAEIESEPLNQGQFIIGDTGISTEQSKTIKVLHDAYYNTHLISVAVDGFPACKAPPLDAKHLNSFFSNSIIDSGCSFLVLQQQLYQYVVNCLQQIDASFVSTIEAFKQAFQQGKDYQNALLDIDLWPDLTLNFAGPRDEPVALTISAKQYWQSHAKGPNNWMFMIMNQLPQWPDQTLCGLPLINSYTCIFDRSNTRLGQIHWTQSTYDDQSP</sequence>
<dbReference type="InterPro" id="IPR021109">
    <property type="entry name" value="Peptidase_aspartic_dom_sf"/>
</dbReference>
<keyword evidence="2 8" id="KW-0645">Protease</keyword>
<dbReference type="Proteomes" id="UP000295724">
    <property type="component" value="Unassembled WGS sequence"/>
</dbReference>
<evidence type="ECO:0000313" key="9">
    <source>
        <dbReference type="Proteomes" id="UP000295724"/>
    </source>
</evidence>
<evidence type="ECO:0000256" key="6">
    <source>
        <dbReference type="ARBA" id="ARBA00023145"/>
    </source>
</evidence>
<evidence type="ECO:0000259" key="7">
    <source>
        <dbReference type="PROSITE" id="PS51767"/>
    </source>
</evidence>
<reference evidence="8 9" key="1">
    <citation type="submission" date="2019-03" db="EMBL/GenBank/DDBJ databases">
        <title>Genomic Encyclopedia of Type Strains, Phase IV (KMG-IV): sequencing the most valuable type-strain genomes for metagenomic binning, comparative biology and taxonomic classification.</title>
        <authorList>
            <person name="Goeker M."/>
        </authorList>
    </citation>
    <scope>NUCLEOTIDE SEQUENCE [LARGE SCALE GENOMIC DNA]</scope>
    <source>
        <strain evidence="8 9">DSM 25488</strain>
    </source>
</reference>
<organism evidence="8 9">
    <name type="scientific">Marinicella litoralis</name>
    <dbReference type="NCBI Taxonomy" id="644220"/>
    <lineage>
        <taxon>Bacteria</taxon>
        <taxon>Pseudomonadati</taxon>
        <taxon>Pseudomonadota</taxon>
        <taxon>Gammaproteobacteria</taxon>
        <taxon>Lysobacterales</taxon>
        <taxon>Marinicellaceae</taxon>
        <taxon>Marinicella</taxon>
    </lineage>
</organism>
<dbReference type="OrthoDB" id="6381203at2"/>